<accession>A0A8S1V663</accession>
<dbReference type="Proteomes" id="UP000689195">
    <property type="component" value="Unassembled WGS sequence"/>
</dbReference>
<comment type="caution">
    <text evidence="1">The sequence shown here is derived from an EMBL/GenBank/DDBJ whole genome shotgun (WGS) entry which is preliminary data.</text>
</comment>
<evidence type="ECO:0000313" key="2">
    <source>
        <dbReference type="Proteomes" id="UP000689195"/>
    </source>
</evidence>
<gene>
    <name evidence="1" type="ORF">PPENT_87.1.T0550261</name>
</gene>
<keyword evidence="2" id="KW-1185">Reference proteome</keyword>
<protein>
    <submittedName>
        <fullName evidence="1">Uncharacterized protein</fullName>
    </submittedName>
</protein>
<dbReference type="AlphaFoldDB" id="A0A8S1V663"/>
<name>A0A8S1V663_9CILI</name>
<proteinExistence type="predicted"/>
<dbReference type="EMBL" id="CAJJDO010000055">
    <property type="protein sequence ID" value="CAD8171883.1"/>
    <property type="molecule type" value="Genomic_DNA"/>
</dbReference>
<organism evidence="1 2">
    <name type="scientific">Paramecium pentaurelia</name>
    <dbReference type="NCBI Taxonomy" id="43138"/>
    <lineage>
        <taxon>Eukaryota</taxon>
        <taxon>Sar</taxon>
        <taxon>Alveolata</taxon>
        <taxon>Ciliophora</taxon>
        <taxon>Intramacronucleata</taxon>
        <taxon>Oligohymenophorea</taxon>
        <taxon>Peniculida</taxon>
        <taxon>Parameciidae</taxon>
        <taxon>Paramecium</taxon>
    </lineage>
</organism>
<sequence>MNKPQEYNPYRSKLRRQIIQSNTQNEHSYPQQIKLEIQPSYNEIEIRYEKALKMMEKFEYKFCLEVGQIQLGHLQSKRSDKEIIQFWRDQDLVHQIIIIYFDKIYINKKNIYQQIDEKQRYQIQLQQKILMNISNIKLRLSQDNMVSQKKFLLANQMKIEGRHASEKLTKYALYEIGRQKYDGCIFSR</sequence>
<reference evidence="1" key="1">
    <citation type="submission" date="2021-01" db="EMBL/GenBank/DDBJ databases">
        <authorList>
            <consortium name="Genoscope - CEA"/>
            <person name="William W."/>
        </authorList>
    </citation>
    <scope>NUCLEOTIDE SEQUENCE</scope>
</reference>
<evidence type="ECO:0000313" key="1">
    <source>
        <dbReference type="EMBL" id="CAD8171883.1"/>
    </source>
</evidence>